<accession>A0A168FB46</accession>
<evidence type="ECO:0000313" key="2">
    <source>
        <dbReference type="EMBL" id="OAB36036.1"/>
    </source>
</evidence>
<feature type="transmembrane region" description="Helical" evidence="1">
    <location>
        <begin position="73"/>
        <end position="91"/>
    </location>
</feature>
<dbReference type="EMBL" id="LVJH01000058">
    <property type="protein sequence ID" value="OAB36036.1"/>
    <property type="molecule type" value="Genomic_DNA"/>
</dbReference>
<gene>
    <name evidence="2" type="ORF">PGLA_21700</name>
</gene>
<protein>
    <submittedName>
        <fullName evidence="2">Uncharacterized protein</fullName>
    </submittedName>
</protein>
<dbReference type="OrthoDB" id="2586087at2"/>
<keyword evidence="1" id="KW-1133">Transmembrane helix</keyword>
<organism evidence="2 3">
    <name type="scientific">Paenibacillus glacialis</name>
    <dbReference type="NCBI Taxonomy" id="494026"/>
    <lineage>
        <taxon>Bacteria</taxon>
        <taxon>Bacillati</taxon>
        <taxon>Bacillota</taxon>
        <taxon>Bacilli</taxon>
        <taxon>Bacillales</taxon>
        <taxon>Paenibacillaceae</taxon>
        <taxon>Paenibacillus</taxon>
    </lineage>
</organism>
<proteinExistence type="predicted"/>
<reference evidence="2 3" key="1">
    <citation type="submission" date="2016-03" db="EMBL/GenBank/DDBJ databases">
        <title>Draft genome sequence of Paenibacillus glacialis DSM 22343.</title>
        <authorList>
            <person name="Shin S.-K."/>
            <person name="Yi H."/>
        </authorList>
    </citation>
    <scope>NUCLEOTIDE SEQUENCE [LARGE SCALE GENOMIC DNA]</scope>
    <source>
        <strain evidence="2 3">DSM 22343</strain>
    </source>
</reference>
<dbReference type="RefSeq" id="WP_068537002.1">
    <property type="nucleotide sequence ID" value="NZ_LVJH01000058.1"/>
</dbReference>
<dbReference type="STRING" id="494026.PGLA_21700"/>
<evidence type="ECO:0000256" key="1">
    <source>
        <dbReference type="SAM" id="Phobius"/>
    </source>
</evidence>
<comment type="caution">
    <text evidence="2">The sequence shown here is derived from an EMBL/GenBank/DDBJ whole genome shotgun (WGS) entry which is preliminary data.</text>
</comment>
<feature type="transmembrane region" description="Helical" evidence="1">
    <location>
        <begin position="7"/>
        <end position="31"/>
    </location>
</feature>
<dbReference type="AlphaFoldDB" id="A0A168FB46"/>
<evidence type="ECO:0000313" key="3">
    <source>
        <dbReference type="Proteomes" id="UP000076967"/>
    </source>
</evidence>
<sequence length="208" mass="23338">MRVWLRLILIAIILFSVSSFVWFLLGSTAYFQHGMDIKGTTTLGGAGIPILLFAVLFTILLIKGWTPTSGVDYVGICVALVLSTILSTALIQSVSTNGWAKEKVESDSIKITDDEKYEYRIDLINLFQKNSHARLYLKNVGSGEEMYIPVDIQTRKIVVLGVSEVNHWVMLETTKNPSHYIMYTTEDLGLPEEKFEIDIRAGTSSRLE</sequence>
<keyword evidence="1" id="KW-0472">Membrane</keyword>
<feature type="transmembrane region" description="Helical" evidence="1">
    <location>
        <begin position="43"/>
        <end position="61"/>
    </location>
</feature>
<keyword evidence="1" id="KW-0812">Transmembrane</keyword>
<name>A0A168FB46_9BACL</name>
<dbReference type="Proteomes" id="UP000076967">
    <property type="component" value="Unassembled WGS sequence"/>
</dbReference>
<keyword evidence="3" id="KW-1185">Reference proteome</keyword>